<evidence type="ECO:0000256" key="1">
    <source>
        <dbReference type="SAM" id="MobiDB-lite"/>
    </source>
</evidence>
<dbReference type="Pfam" id="PF05170">
    <property type="entry name" value="AsmA"/>
    <property type="match status" value="2"/>
</dbReference>
<proteinExistence type="predicted"/>
<dbReference type="InterPro" id="IPR052894">
    <property type="entry name" value="AsmA-related"/>
</dbReference>
<name>A0ABZ2Y090_9RHOB</name>
<evidence type="ECO:0000313" key="3">
    <source>
        <dbReference type="EMBL" id="WZK91363.1"/>
    </source>
</evidence>
<feature type="domain" description="AsmA" evidence="2">
    <location>
        <begin position="561"/>
        <end position="813"/>
    </location>
</feature>
<keyword evidence="3" id="KW-0614">Plasmid</keyword>
<feature type="region of interest" description="Disordered" evidence="1">
    <location>
        <begin position="601"/>
        <end position="633"/>
    </location>
</feature>
<dbReference type="RefSeq" id="WP_343211589.1">
    <property type="nucleotide sequence ID" value="NZ_CP123586.1"/>
</dbReference>
<dbReference type="Proteomes" id="UP001623232">
    <property type="component" value="Plasmid unnamed2"/>
</dbReference>
<dbReference type="PANTHER" id="PTHR30441">
    <property type="entry name" value="DUF748 DOMAIN-CONTAINING PROTEIN"/>
    <property type="match status" value="1"/>
</dbReference>
<protein>
    <submittedName>
        <fullName evidence="3">AsmA family protein</fullName>
    </submittedName>
</protein>
<keyword evidence="4" id="KW-1185">Reference proteome</keyword>
<dbReference type="EMBL" id="CP123586">
    <property type="protein sequence ID" value="WZK91363.1"/>
    <property type="molecule type" value="Genomic_DNA"/>
</dbReference>
<reference evidence="3 4" key="1">
    <citation type="submission" date="2023-04" db="EMBL/GenBank/DDBJ databases">
        <title>Complete genome sequence of Alisedimentitalea scapharcae.</title>
        <authorList>
            <person name="Rong J.-C."/>
            <person name="Yi M.-L."/>
            <person name="Zhao Q."/>
        </authorList>
    </citation>
    <scope>NUCLEOTIDE SEQUENCE [LARGE SCALE GENOMIC DNA]</scope>
    <source>
        <strain evidence="3 4">KCTC 42119</strain>
        <plasmid evidence="3 4">unnamed2</plasmid>
    </source>
</reference>
<accession>A0ABZ2Y090</accession>
<gene>
    <name evidence="3" type="ORF">QEZ52_22450</name>
</gene>
<feature type="domain" description="AsmA" evidence="2">
    <location>
        <begin position="9"/>
        <end position="214"/>
    </location>
</feature>
<evidence type="ECO:0000259" key="2">
    <source>
        <dbReference type="Pfam" id="PF05170"/>
    </source>
</evidence>
<dbReference type="InterPro" id="IPR007844">
    <property type="entry name" value="AsmA"/>
</dbReference>
<organism evidence="3 4">
    <name type="scientific">Aliisedimentitalea scapharcae</name>
    <dbReference type="NCBI Taxonomy" id="1524259"/>
    <lineage>
        <taxon>Bacteria</taxon>
        <taxon>Pseudomonadati</taxon>
        <taxon>Pseudomonadota</taxon>
        <taxon>Alphaproteobacteria</taxon>
        <taxon>Rhodobacterales</taxon>
        <taxon>Roseobacteraceae</taxon>
        <taxon>Aliisedimentitalea</taxon>
    </lineage>
</organism>
<evidence type="ECO:0000313" key="4">
    <source>
        <dbReference type="Proteomes" id="UP001623232"/>
    </source>
</evidence>
<sequence length="901" mass="95270">MQHWGKRILALTLGLSIFLVVLVWLVLSSSILAGPRGQLTEWILNKKIGQNVQIQGGVLIELGQVLNISAQGVTLPSPTLDDINLAEISQLNFSLVLADLLKGKIDLLNLGVDGVTFNLIAKEDGTTSWAPASKSVKPNAPSKPRQVTGISGLVSDHKLQITNAEIVYRDGRNGLDLNLLMPELAITREDTSEPVQLRGNGDLNGQGFTLSGEFHPDAPSGLELAFDSMRVRIDAKPDDGGFLAGFQATADATIDDLGQLQDVLKLNKVVSGTGKAGAEIIHKDGKTFVGGADLVVSLTGGQSVVVKRSLGPTGNPANAVLDTTIRLYPENAEPPKTALRRDLKLVSVFMQLANRDGDIPLRKMVIETNGFVMDTGGEGPPPIAVSDISRTPDGLLAIGDATLRLGPPDAPLVVLQGAISDALQVKGIDIGGTLSLPTASLLSPELFQTSDILGTVTGGFRLTGSLDGLMLSDLNAATQDTDLWHLTAKGSVGDILTLNQIAVDLSADIVSGAETLGALGLEPIDTGPLTIAAKLNSQGPDWQSNASVSVADSQLGFNVTLDAEDPNAIVRGRIESELIQMADIRTLIAAAMQVSRIAKLEDAAKQNSAPTDDKTVDEDAPSETQPPPGPFRDLTLLPLGRSILLSGMDLEVAIDLQEVVGERGKSSLKSDLELKGGKMRLGPMTFDYAGGSFEVTGSMDLDENPDIVNVSGSTGGWDLGKIMHALHFKNGVSGVLNASFDVSGNHASGKDFLKSLKGWSTISLSNGTIDTQLLDIAGLGVIPWLFTKNKGDRAPIVCMNAPLQISNGTISSKRIVVETDDVQVVVYGSANLSNKSLDIHGQPRKIGKPLSRSPWPFSLSGAMSKPKVKVKDGPRKLRRKDGASTMPKNRKRCVPDILQLQ</sequence>
<dbReference type="PANTHER" id="PTHR30441:SF4">
    <property type="entry name" value="PROTEIN ASMA"/>
    <property type="match status" value="1"/>
</dbReference>
<feature type="region of interest" description="Disordered" evidence="1">
    <location>
        <begin position="857"/>
        <end position="901"/>
    </location>
</feature>
<geneLocation type="plasmid" evidence="3 4">
    <name>unnamed2</name>
</geneLocation>